<dbReference type="Proteomes" id="UP000034325">
    <property type="component" value="Unassembled WGS sequence"/>
</dbReference>
<accession>A0A0G0MAQ9</accession>
<dbReference type="EMBL" id="LBWA01000012">
    <property type="protein sequence ID" value="KKQ97435.1"/>
    <property type="molecule type" value="Genomic_DNA"/>
</dbReference>
<comment type="similarity">
    <text evidence="1">Belongs to the ROK (NagC/XylR) family.</text>
</comment>
<dbReference type="PANTHER" id="PTHR18964:SF149">
    <property type="entry name" value="BIFUNCTIONAL UDP-N-ACETYLGLUCOSAMINE 2-EPIMERASE_N-ACETYLMANNOSAMINE KINASE"/>
    <property type="match status" value="1"/>
</dbReference>
<gene>
    <name evidence="2" type="ORF">UT23_C0012G0045</name>
</gene>
<protein>
    <recommendedName>
        <fullName evidence="4">ROK family protein</fullName>
    </recommendedName>
</protein>
<sequence>MYLLFDIGGTKMRMAVSFDRENLQEVKVVATPRRFEDALKVIENYVSVADSSRVDKLVCCGLPGILDKEKNILLSAPHLEEWEMKPIKRALGDIIHAPIYLENDADLAGLGEAVKGVGRGFSIVAFITIGTGVGGVRIVDGKIDKSTFGFEPGHQIIDLDEERSIKLENLISGPSIKLKFGQDPESITDVNVWKKIEKLIAVGLNNTILHWSPDVVILGGGIMKVEAISIERIKENLKEILKVFPIHPDIKRGELLEMAGLAGALHYLRQLL</sequence>
<comment type="caution">
    <text evidence="2">The sequence shown here is derived from an EMBL/GenBank/DDBJ whole genome shotgun (WGS) entry which is preliminary data.</text>
</comment>
<dbReference type="CDD" id="cd23763">
    <property type="entry name" value="ASKHA_ATPase_ROK"/>
    <property type="match status" value="1"/>
</dbReference>
<dbReference type="Pfam" id="PF00480">
    <property type="entry name" value="ROK"/>
    <property type="match status" value="1"/>
</dbReference>
<reference evidence="2 3" key="1">
    <citation type="journal article" date="2015" name="Nature">
        <title>rRNA introns, odd ribosomes, and small enigmatic genomes across a large radiation of phyla.</title>
        <authorList>
            <person name="Brown C.T."/>
            <person name="Hug L.A."/>
            <person name="Thomas B.C."/>
            <person name="Sharon I."/>
            <person name="Castelle C.J."/>
            <person name="Singh A."/>
            <person name="Wilkins M.J."/>
            <person name="Williams K.H."/>
            <person name="Banfield J.F."/>
        </authorList>
    </citation>
    <scope>NUCLEOTIDE SEQUENCE [LARGE SCALE GENOMIC DNA]</scope>
</reference>
<dbReference type="SUPFAM" id="SSF53067">
    <property type="entry name" value="Actin-like ATPase domain"/>
    <property type="match status" value="1"/>
</dbReference>
<evidence type="ECO:0008006" key="4">
    <source>
        <dbReference type="Google" id="ProtNLM"/>
    </source>
</evidence>
<dbReference type="PANTHER" id="PTHR18964">
    <property type="entry name" value="ROK (REPRESSOR, ORF, KINASE) FAMILY"/>
    <property type="match status" value="1"/>
</dbReference>
<evidence type="ECO:0000313" key="2">
    <source>
        <dbReference type="EMBL" id="KKQ97435.1"/>
    </source>
</evidence>
<evidence type="ECO:0000256" key="1">
    <source>
        <dbReference type="ARBA" id="ARBA00006479"/>
    </source>
</evidence>
<dbReference type="InterPro" id="IPR000600">
    <property type="entry name" value="ROK"/>
</dbReference>
<name>A0A0G0MAQ9_9BACT</name>
<organism evidence="2 3">
    <name type="scientific">Candidatus Woesebacteria bacterium GW2011_GWA1_39_12</name>
    <dbReference type="NCBI Taxonomy" id="1618549"/>
    <lineage>
        <taxon>Bacteria</taxon>
        <taxon>Candidatus Woeseibacteriota</taxon>
    </lineage>
</organism>
<dbReference type="InterPro" id="IPR043129">
    <property type="entry name" value="ATPase_NBD"/>
</dbReference>
<dbReference type="Gene3D" id="3.30.420.40">
    <property type="match status" value="2"/>
</dbReference>
<evidence type="ECO:0000313" key="3">
    <source>
        <dbReference type="Proteomes" id="UP000034325"/>
    </source>
</evidence>
<dbReference type="AlphaFoldDB" id="A0A0G0MAQ9"/>
<proteinExistence type="inferred from homology"/>